<dbReference type="InterPro" id="IPR002838">
    <property type="entry name" value="AIM24"/>
</dbReference>
<dbReference type="Proteomes" id="UP001193081">
    <property type="component" value="Unassembled WGS sequence"/>
</dbReference>
<comment type="caution">
    <text evidence="1">The sequence shown here is derived from an EMBL/GenBank/DDBJ whole genome shotgun (WGS) entry which is preliminary data.</text>
</comment>
<evidence type="ECO:0000313" key="2">
    <source>
        <dbReference type="Proteomes" id="UP001193081"/>
    </source>
</evidence>
<gene>
    <name evidence="1" type="ORF">EYB53_014250</name>
</gene>
<dbReference type="NCBIfam" id="TIGR00266">
    <property type="entry name" value="TIGR00266 family protein"/>
    <property type="match status" value="1"/>
</dbReference>
<dbReference type="SUPFAM" id="SSF51219">
    <property type="entry name" value="TRAP-like"/>
    <property type="match status" value="1"/>
</dbReference>
<sequence>MEYTIVGTIAQRARLDFAPGEAVWLSKGALMAYSPGVEWRPRVPGGLGGALRRSLAGEGISLTYAETAQEGQFALIASNAPGHITEWDLADGPVLATRGSFLAAWGPEVDITVVIARRAGAAFFGGAGLFLQRISGEGKVLLHGSGDFDRRQLAQNETLLVSTGNLAAFADSVDYDIQTVGSVGRAFFGGEGIFMTRLQGPGTVLLQSLKRGTGSSE</sequence>
<evidence type="ECO:0000313" key="1">
    <source>
        <dbReference type="EMBL" id="MBP1466872.1"/>
    </source>
</evidence>
<proteinExistence type="predicted"/>
<keyword evidence="2" id="KW-1185">Reference proteome</keyword>
<dbReference type="EMBL" id="SIJK02000025">
    <property type="protein sequence ID" value="MBP1466872.1"/>
    <property type="molecule type" value="Genomic_DNA"/>
</dbReference>
<protein>
    <submittedName>
        <fullName evidence="1">TIGR00266 family protein</fullName>
    </submittedName>
</protein>
<dbReference type="RefSeq" id="WP_135479047.1">
    <property type="nucleotide sequence ID" value="NZ_SIJK02000025.1"/>
</dbReference>
<dbReference type="InterPro" id="IPR036983">
    <property type="entry name" value="AIM24_sf"/>
</dbReference>
<reference evidence="1 2" key="1">
    <citation type="submission" date="2021-03" db="EMBL/GenBank/DDBJ databases">
        <authorList>
            <person name="Grouzdev D.S."/>
        </authorList>
    </citation>
    <scope>NUCLEOTIDE SEQUENCE [LARGE SCALE GENOMIC DNA]</scope>
    <source>
        <strain evidence="1 2">M50-1</strain>
    </source>
</reference>
<dbReference type="Gene3D" id="3.60.160.10">
    <property type="entry name" value="Mitochondrial biogenesis AIM24"/>
    <property type="match status" value="1"/>
</dbReference>
<accession>A0ABS4DBP4</accession>
<organism evidence="1 2">
    <name type="scientific">Candidatus Chloroploca mongolica</name>
    <dbReference type="NCBI Taxonomy" id="2528176"/>
    <lineage>
        <taxon>Bacteria</taxon>
        <taxon>Bacillati</taxon>
        <taxon>Chloroflexota</taxon>
        <taxon>Chloroflexia</taxon>
        <taxon>Chloroflexales</taxon>
        <taxon>Chloroflexineae</taxon>
        <taxon>Oscillochloridaceae</taxon>
        <taxon>Candidatus Chloroploca</taxon>
    </lineage>
</organism>
<dbReference type="InterPro" id="IPR016031">
    <property type="entry name" value="Trp_RNA-bd_attenuator-like_dom"/>
</dbReference>
<dbReference type="PANTHER" id="PTHR43657">
    <property type="entry name" value="TRYPTOPHAN RNA-BINDING ATTENUATOR PROTEIN-LIKE PROTEIN"/>
    <property type="match status" value="1"/>
</dbReference>
<name>A0ABS4DBP4_9CHLR</name>
<dbReference type="PANTHER" id="PTHR43657:SF1">
    <property type="entry name" value="ALTERED INHERITANCE OF MITOCHONDRIA PROTEIN 24, MITOCHONDRIAL"/>
    <property type="match status" value="1"/>
</dbReference>
<dbReference type="Pfam" id="PF01987">
    <property type="entry name" value="AIM24"/>
    <property type="match status" value="1"/>
</dbReference>